<gene>
    <name evidence="6" type="ORF">E6K78_08890</name>
</gene>
<dbReference type="GO" id="GO:0004591">
    <property type="term" value="F:oxoglutarate dehydrogenase (succinyl-transferring) activity"/>
    <property type="evidence" value="ECO:0007669"/>
    <property type="project" value="UniProtKB-EC"/>
</dbReference>
<dbReference type="InterPro" id="IPR005475">
    <property type="entry name" value="Transketolase-like_Pyr-bd"/>
</dbReference>
<dbReference type="PANTHER" id="PTHR23152:SF4">
    <property type="entry name" value="2-OXOADIPATE DEHYDROGENASE COMPLEX COMPONENT E1"/>
    <property type="match status" value="1"/>
</dbReference>
<dbReference type="NCBIfam" id="NF006914">
    <property type="entry name" value="PRK09404.1"/>
    <property type="match status" value="1"/>
</dbReference>
<dbReference type="Gene3D" id="3.40.50.970">
    <property type="match status" value="1"/>
</dbReference>
<evidence type="ECO:0000256" key="2">
    <source>
        <dbReference type="ARBA" id="ARBA00012280"/>
    </source>
</evidence>
<proteinExistence type="predicted"/>
<dbReference type="GO" id="GO:0005829">
    <property type="term" value="C:cytosol"/>
    <property type="evidence" value="ECO:0007669"/>
    <property type="project" value="TreeGrafter"/>
</dbReference>
<dbReference type="SUPFAM" id="SSF52518">
    <property type="entry name" value="Thiamin diphosphate-binding fold (THDP-binding)"/>
    <property type="match status" value="2"/>
</dbReference>
<dbReference type="AlphaFoldDB" id="A0A538TLX7"/>
<comment type="caution">
    <text evidence="6">The sequence shown here is derived from an EMBL/GenBank/DDBJ whole genome shotgun (WGS) entry which is preliminary data.</text>
</comment>
<feature type="non-terminal residue" evidence="6">
    <location>
        <position position="1"/>
    </location>
</feature>
<dbReference type="Gene3D" id="3.40.50.12470">
    <property type="match status" value="1"/>
</dbReference>
<dbReference type="Gene3D" id="3.40.50.11610">
    <property type="entry name" value="Multifunctional 2-oxoglutarate metabolism enzyme, C-terminal domain"/>
    <property type="match status" value="1"/>
</dbReference>
<evidence type="ECO:0000256" key="4">
    <source>
        <dbReference type="ARBA" id="ARBA00023052"/>
    </source>
</evidence>
<dbReference type="InterPro" id="IPR029061">
    <property type="entry name" value="THDP-binding"/>
</dbReference>
<dbReference type="SMART" id="SM00861">
    <property type="entry name" value="Transket_pyr"/>
    <property type="match status" value="1"/>
</dbReference>
<dbReference type="InterPro" id="IPR042179">
    <property type="entry name" value="KGD_C_sf"/>
</dbReference>
<evidence type="ECO:0000313" key="6">
    <source>
        <dbReference type="EMBL" id="TMQ64624.1"/>
    </source>
</evidence>
<dbReference type="PANTHER" id="PTHR23152">
    <property type="entry name" value="2-OXOGLUTARATE DEHYDROGENASE"/>
    <property type="match status" value="1"/>
</dbReference>
<dbReference type="PIRSF" id="PIRSF000157">
    <property type="entry name" value="Oxoglu_dh_E1"/>
    <property type="match status" value="1"/>
</dbReference>
<dbReference type="CDD" id="cd02016">
    <property type="entry name" value="TPP_E1_OGDC_like"/>
    <property type="match status" value="1"/>
</dbReference>
<accession>A0A538TLX7</accession>
<sequence>LAGRADALVLPGPAGGAASLVRHHRVYGHLSAHLDPLSGPPSLHPLLEPASLGLSAQDLDAPVDPSPFRGEVRGSLRDLVAALRATYCGPLGVEYMQIADEQRRAWLEERMEPVRNRPQLDPEERIRILKQVMAADAFEEFLHVRYVGQKRFSLEGATSLIPMLDCLIETAAAMGVEQVVIGMPHRGRLNVLAHVLHKPLEMIFQEFESTFAPEEVQGHGDVKYHMGYSSLRKTRNGRTVHLDLNFNPSHLEFVNPVVLGAVRARQDSMRDEGRDRGIPVLLHGDAAFSGEGIVPETLALAGLPPYHTGGTIHVVINNQIGFTTSPEDVRISRYATDVARVEDAPVFHVNGDDPEAAVHAIRLAAEYRAAFRRDVFVDLICYRKHGHNELDDPTFTQPVMYRAIASHAPAARRYAAHLIGEGVLDALEHERIGREIAATLKASHQRVRSGSTAEPRAVLGGMWTGLDWAGDDWSAATAVSPEMLARIARDAARLPDGFHPHRKVQALLEARIEMVGEDRIDWGTGEVLAFGSLLLEGKHVRLSGQDTSRGTFSHRHAVLRDVEDGRSYVPLQHLREQQGRFDVFDTPLNEATCLGFEYGYSTADPHTLVVWEAQFGDFANVAQVYIDQFLASAESKWQRMSGLVLLLPHGYEGQGPEHSSGRLERFLELCANGNMQVCNLTTPGQLFHALRRQLHRSFRKPLVILSPKSLLRLRRAVSARAELTAGGFRNVIDDERVREPRAVRRVLLTSGR</sequence>
<evidence type="ECO:0000313" key="7">
    <source>
        <dbReference type="Proteomes" id="UP000316609"/>
    </source>
</evidence>
<protein>
    <recommendedName>
        <fullName evidence="2">oxoglutarate dehydrogenase (succinyl-transferring)</fullName>
        <ecNumber evidence="2">1.2.4.2</ecNumber>
    </recommendedName>
</protein>
<reference evidence="6 7" key="1">
    <citation type="journal article" date="2019" name="Nat. Microbiol.">
        <title>Mediterranean grassland soil C-N compound turnover is dependent on rainfall and depth, and is mediated by genomically divergent microorganisms.</title>
        <authorList>
            <person name="Diamond S."/>
            <person name="Andeer P.F."/>
            <person name="Li Z."/>
            <person name="Crits-Christoph A."/>
            <person name="Burstein D."/>
            <person name="Anantharaman K."/>
            <person name="Lane K.R."/>
            <person name="Thomas B.C."/>
            <person name="Pan C."/>
            <person name="Northen T.R."/>
            <person name="Banfield J.F."/>
        </authorList>
    </citation>
    <scope>NUCLEOTIDE SEQUENCE [LARGE SCALE GENOMIC DNA]</scope>
    <source>
        <strain evidence="6">WS_8</strain>
    </source>
</reference>
<dbReference type="EMBL" id="VBOY01000082">
    <property type="protein sequence ID" value="TMQ64624.1"/>
    <property type="molecule type" value="Genomic_DNA"/>
</dbReference>
<feature type="domain" description="Transketolase-like pyrimidine-binding" evidence="5">
    <location>
        <begin position="520"/>
        <end position="713"/>
    </location>
</feature>
<dbReference type="Gene3D" id="1.10.287.1150">
    <property type="entry name" value="TPP helical domain"/>
    <property type="match status" value="1"/>
</dbReference>
<dbReference type="EC" id="1.2.4.2" evidence="2"/>
<comment type="cofactor">
    <cofactor evidence="1">
        <name>thiamine diphosphate</name>
        <dbReference type="ChEBI" id="CHEBI:58937"/>
    </cofactor>
</comment>
<organism evidence="6 7">
    <name type="scientific">Eiseniibacteriota bacterium</name>
    <dbReference type="NCBI Taxonomy" id="2212470"/>
    <lineage>
        <taxon>Bacteria</taxon>
        <taxon>Candidatus Eiseniibacteriota</taxon>
    </lineage>
</organism>
<dbReference type="InterPro" id="IPR011603">
    <property type="entry name" value="2oxoglutarate_DH_E1"/>
</dbReference>
<dbReference type="GO" id="GO:0006099">
    <property type="term" value="P:tricarboxylic acid cycle"/>
    <property type="evidence" value="ECO:0007669"/>
    <property type="project" value="TreeGrafter"/>
</dbReference>
<dbReference type="NCBIfam" id="NF008907">
    <property type="entry name" value="PRK12270.1"/>
    <property type="match status" value="1"/>
</dbReference>
<keyword evidence="3 6" id="KW-0560">Oxidoreductase</keyword>
<dbReference type="GO" id="GO:0030976">
    <property type="term" value="F:thiamine pyrophosphate binding"/>
    <property type="evidence" value="ECO:0007669"/>
    <property type="project" value="InterPro"/>
</dbReference>
<evidence type="ECO:0000259" key="5">
    <source>
        <dbReference type="SMART" id="SM00861"/>
    </source>
</evidence>
<dbReference type="Proteomes" id="UP000316609">
    <property type="component" value="Unassembled WGS sequence"/>
</dbReference>
<dbReference type="InterPro" id="IPR001017">
    <property type="entry name" value="DH_E1"/>
</dbReference>
<dbReference type="Pfam" id="PF00676">
    <property type="entry name" value="E1_dh"/>
    <property type="match status" value="1"/>
</dbReference>
<evidence type="ECO:0000256" key="3">
    <source>
        <dbReference type="ARBA" id="ARBA00023002"/>
    </source>
</evidence>
<dbReference type="GO" id="GO:0045252">
    <property type="term" value="C:oxoglutarate dehydrogenase complex"/>
    <property type="evidence" value="ECO:0007669"/>
    <property type="project" value="TreeGrafter"/>
</dbReference>
<dbReference type="NCBIfam" id="TIGR00239">
    <property type="entry name" value="2oxo_dh_E1"/>
    <property type="match status" value="1"/>
</dbReference>
<name>A0A538TLX7_UNCEI</name>
<keyword evidence="4" id="KW-0786">Thiamine pyrophosphate</keyword>
<evidence type="ECO:0000256" key="1">
    <source>
        <dbReference type="ARBA" id="ARBA00001964"/>
    </source>
</evidence>
<dbReference type="Pfam" id="PF02779">
    <property type="entry name" value="Transket_pyr"/>
    <property type="match status" value="1"/>
</dbReference>